<dbReference type="NCBIfam" id="TIGR00287">
    <property type="entry name" value="cas1"/>
    <property type="match status" value="1"/>
</dbReference>
<feature type="binding site" evidence="10">
    <location>
        <position position="229"/>
    </location>
    <ligand>
        <name>Mn(2+)</name>
        <dbReference type="ChEBI" id="CHEBI:29035"/>
    </ligand>
</feature>
<dbReference type="AlphaFoldDB" id="A0AAW9R603"/>
<comment type="cofactor">
    <cofactor evidence="10">
        <name>Mg(2+)</name>
        <dbReference type="ChEBI" id="CHEBI:18420"/>
    </cofactor>
    <cofactor evidence="10">
        <name>Mn(2+)</name>
        <dbReference type="ChEBI" id="CHEBI:29035"/>
    </cofactor>
</comment>
<dbReference type="EC" id="3.1.-.-" evidence="10"/>
<dbReference type="GO" id="GO:0016787">
    <property type="term" value="F:hydrolase activity"/>
    <property type="evidence" value="ECO:0007669"/>
    <property type="project" value="UniProtKB-KW"/>
</dbReference>
<keyword evidence="4 10" id="KW-0378">Hydrolase</keyword>
<accession>A0AAW9R603</accession>
<dbReference type="NCBIfam" id="TIGR03639">
    <property type="entry name" value="cas1_NMENI"/>
    <property type="match status" value="1"/>
</dbReference>
<keyword evidence="1 10" id="KW-0540">Nuclease</keyword>
<keyword evidence="6 10" id="KW-0051">Antiviral defense</keyword>
<keyword evidence="3 10" id="KW-0255">Endonuclease</keyword>
<sequence>MFIRHCQGNIVGWRSVIISKPAKLSVKNRQLLLQQDEGNLAALPLEDLSTVVLDTPQVLLTGAVLSELATHGVALVCCDAEHHPNGALLPFLAHSRTLNVMQKQLALSVPQKKRVWQTIVRQKLRNQSSCLERYRPGKGKHLANLATKVRSGDPDNREASAAQYYFSELFGAGFTRTRQGWYNSALNYGYAILRAAIARGLVAHGFLPPFGLQHKSQLNSFNLADDLIEVLRPVVDNWVVAQADRESPQLLKADKAGLVQLLYADVAMRRGNMNVLSAIEYMVEGLGRYCDSASLEELDWPTLLE</sequence>
<dbReference type="PANTHER" id="PTHR34353:SF2">
    <property type="entry name" value="CRISPR-ASSOCIATED ENDONUCLEASE CAS1 1"/>
    <property type="match status" value="1"/>
</dbReference>
<keyword evidence="7 10" id="KW-0238">DNA-binding</keyword>
<dbReference type="PANTHER" id="PTHR34353">
    <property type="entry name" value="CRISPR-ASSOCIATED ENDONUCLEASE CAS1 1"/>
    <property type="match status" value="1"/>
</dbReference>
<proteinExistence type="inferred from homology"/>
<dbReference type="InterPro" id="IPR002729">
    <property type="entry name" value="CRISPR-assoc_Cas1"/>
</dbReference>
<feature type="binding site" evidence="10">
    <location>
        <position position="214"/>
    </location>
    <ligand>
        <name>Mn(2+)</name>
        <dbReference type="ChEBI" id="CHEBI:29035"/>
    </ligand>
</feature>
<dbReference type="InterPro" id="IPR042211">
    <property type="entry name" value="CRISPR-assoc_Cas1_N"/>
</dbReference>
<dbReference type="EMBL" id="JBBDHC010000011">
    <property type="protein sequence ID" value="MEJ1249727.1"/>
    <property type="molecule type" value="Genomic_DNA"/>
</dbReference>
<evidence type="ECO:0000256" key="6">
    <source>
        <dbReference type="ARBA" id="ARBA00023118"/>
    </source>
</evidence>
<evidence type="ECO:0000256" key="3">
    <source>
        <dbReference type="ARBA" id="ARBA00022759"/>
    </source>
</evidence>
<dbReference type="GO" id="GO:0043571">
    <property type="term" value="P:maintenance of CRISPR repeat elements"/>
    <property type="evidence" value="ECO:0007669"/>
    <property type="project" value="UniProtKB-UniRule"/>
</dbReference>
<evidence type="ECO:0000256" key="7">
    <source>
        <dbReference type="ARBA" id="ARBA00023125"/>
    </source>
</evidence>
<organism evidence="11 12">
    <name type="scientific">Denitratimonas tolerans</name>
    <dbReference type="NCBI Taxonomy" id="1338420"/>
    <lineage>
        <taxon>Bacteria</taxon>
        <taxon>Pseudomonadati</taxon>
        <taxon>Pseudomonadota</taxon>
        <taxon>Gammaproteobacteria</taxon>
        <taxon>Lysobacterales</taxon>
        <taxon>Lysobacteraceae</taxon>
        <taxon>Denitratimonas</taxon>
    </lineage>
</organism>
<dbReference type="Gene3D" id="1.20.120.920">
    <property type="entry name" value="CRISPR-associated endonuclease Cas1, C-terminal domain"/>
    <property type="match status" value="1"/>
</dbReference>
<evidence type="ECO:0000256" key="9">
    <source>
        <dbReference type="ARBA" id="ARBA00038592"/>
    </source>
</evidence>
<name>A0AAW9R603_9GAMM</name>
<dbReference type="InterPro" id="IPR050646">
    <property type="entry name" value="Cas1"/>
</dbReference>
<evidence type="ECO:0000256" key="10">
    <source>
        <dbReference type="HAMAP-Rule" id="MF_01470"/>
    </source>
</evidence>
<comment type="similarity">
    <text evidence="10">Belongs to the CRISPR-associated endonuclease Cas1 family.</text>
</comment>
<dbReference type="GO" id="GO:0051607">
    <property type="term" value="P:defense response to virus"/>
    <property type="evidence" value="ECO:0007669"/>
    <property type="project" value="UniProtKB-UniRule"/>
</dbReference>
<dbReference type="Gene3D" id="3.100.10.20">
    <property type="entry name" value="CRISPR-associated endonuclease Cas1, N-terminal domain"/>
    <property type="match status" value="1"/>
</dbReference>
<dbReference type="RefSeq" id="WP_337335446.1">
    <property type="nucleotide sequence ID" value="NZ_JBBDHC010000011.1"/>
</dbReference>
<keyword evidence="2 10" id="KW-0479">Metal-binding</keyword>
<keyword evidence="8 10" id="KW-0464">Manganese</keyword>
<dbReference type="GO" id="GO:0046872">
    <property type="term" value="F:metal ion binding"/>
    <property type="evidence" value="ECO:0007669"/>
    <property type="project" value="UniProtKB-UniRule"/>
</dbReference>
<keyword evidence="12" id="KW-1185">Reference proteome</keyword>
<dbReference type="Proteomes" id="UP001364472">
    <property type="component" value="Unassembled WGS sequence"/>
</dbReference>
<evidence type="ECO:0000256" key="4">
    <source>
        <dbReference type="ARBA" id="ARBA00022801"/>
    </source>
</evidence>
<comment type="subunit">
    <text evidence="9 10">Homodimer, forms a heterotetramer with a Cas2 homodimer.</text>
</comment>
<evidence type="ECO:0000313" key="11">
    <source>
        <dbReference type="EMBL" id="MEJ1249727.1"/>
    </source>
</evidence>
<comment type="function">
    <text evidence="10">CRISPR (clustered regularly interspaced short palindromic repeat), is an adaptive immune system that provides protection against mobile genetic elements (viruses, transposable elements and conjugative plasmids). CRISPR clusters contain spacers, sequences complementary to antecedent mobile elements, and target invading nucleic acids. CRISPR clusters are transcribed and processed into CRISPR RNA (crRNA). Acts as a dsDNA endonuclease. Involved in the integration of spacer DNA into the CRISPR cassette.</text>
</comment>
<dbReference type="GO" id="GO:0003677">
    <property type="term" value="F:DNA binding"/>
    <property type="evidence" value="ECO:0007669"/>
    <property type="project" value="UniProtKB-KW"/>
</dbReference>
<dbReference type="GO" id="GO:0004520">
    <property type="term" value="F:DNA endonuclease activity"/>
    <property type="evidence" value="ECO:0007669"/>
    <property type="project" value="InterPro"/>
</dbReference>
<reference evidence="11 12" key="1">
    <citation type="journal article" date="2016" name="Antonie Van Leeuwenhoek">
        <title>Denitratimonas tolerans gen. nov., sp. nov., a denitrifying bacterium isolated from a bioreactor for tannery wastewater treatment.</title>
        <authorList>
            <person name="Han S.I."/>
            <person name="Kim J.O."/>
            <person name="Lee Y.R."/>
            <person name="Ekpeghere K.I."/>
            <person name="Koh S.C."/>
            <person name="Whang K.S."/>
        </authorList>
    </citation>
    <scope>NUCLEOTIDE SEQUENCE [LARGE SCALE GENOMIC DNA]</scope>
    <source>
        <strain evidence="11 12">KACC 17565</strain>
    </source>
</reference>
<dbReference type="InterPro" id="IPR042206">
    <property type="entry name" value="CRISPR-assoc_Cas1_C"/>
</dbReference>
<dbReference type="InterPro" id="IPR019855">
    <property type="entry name" value="CRISPR-assoc_Cas1_NMENI"/>
</dbReference>
<dbReference type="HAMAP" id="MF_01470">
    <property type="entry name" value="Cas1"/>
    <property type="match status" value="1"/>
</dbReference>
<feature type="binding site" evidence="10">
    <location>
        <position position="158"/>
    </location>
    <ligand>
        <name>Mn(2+)</name>
        <dbReference type="ChEBI" id="CHEBI:29035"/>
    </ligand>
</feature>
<dbReference type="Pfam" id="PF01867">
    <property type="entry name" value="Cas_Cas1"/>
    <property type="match status" value="1"/>
</dbReference>
<gene>
    <name evidence="10 11" type="primary">cas1</name>
    <name evidence="11" type="ORF">WB794_08600</name>
</gene>
<keyword evidence="5 10" id="KW-0460">Magnesium</keyword>
<evidence type="ECO:0000256" key="2">
    <source>
        <dbReference type="ARBA" id="ARBA00022723"/>
    </source>
</evidence>
<comment type="caution">
    <text evidence="11">The sequence shown here is derived from an EMBL/GenBank/DDBJ whole genome shotgun (WGS) entry which is preliminary data.</text>
</comment>
<evidence type="ECO:0000256" key="1">
    <source>
        <dbReference type="ARBA" id="ARBA00022722"/>
    </source>
</evidence>
<evidence type="ECO:0000256" key="5">
    <source>
        <dbReference type="ARBA" id="ARBA00022842"/>
    </source>
</evidence>
<evidence type="ECO:0000256" key="8">
    <source>
        <dbReference type="ARBA" id="ARBA00023211"/>
    </source>
</evidence>
<evidence type="ECO:0000313" key="12">
    <source>
        <dbReference type="Proteomes" id="UP001364472"/>
    </source>
</evidence>
<protein>
    <recommendedName>
        <fullName evidence="10">CRISPR-associated endonuclease Cas1</fullName>
        <ecNumber evidence="10">3.1.-.-</ecNumber>
    </recommendedName>
</protein>